<dbReference type="WBParaSite" id="RSKR_0000231800.1">
    <property type="protein sequence ID" value="RSKR_0000231800.1"/>
    <property type="gene ID" value="RSKR_0000231800"/>
</dbReference>
<accession>A0AC35TMV6</accession>
<evidence type="ECO:0000313" key="1">
    <source>
        <dbReference type="Proteomes" id="UP000095286"/>
    </source>
</evidence>
<sequence>MTDITHKTNYCIINKNASTLIRSILCYLKKPYLFKEVPSDKRWTHNFCSNESEVNFGMKSVLDKFDDNERFFKDYAMVAIIRDPVERFVSGFIDKCIVEKSYIKRIGSCDGCKEDIRCVVERIYKKYVSYGNETNIPKLTYTDNHWLPSTWSCDFKKYKKLYTIINFSHTPRKVIEFRRHLIKFLKNRGVGSSKLRTIQEQILKNETKHSTYVKLEKTRKKLMKSLIKDERMVYLLYKIYYYDFKELGIQIPKWLKRIEYLKKIPPSSFNF</sequence>
<dbReference type="Proteomes" id="UP000095286">
    <property type="component" value="Unplaced"/>
</dbReference>
<protein>
    <submittedName>
        <fullName evidence="2">Sulfotransfer_1 domain-containing protein</fullName>
    </submittedName>
</protein>
<organism evidence="1 2">
    <name type="scientific">Rhabditophanes sp. KR3021</name>
    <dbReference type="NCBI Taxonomy" id="114890"/>
    <lineage>
        <taxon>Eukaryota</taxon>
        <taxon>Metazoa</taxon>
        <taxon>Ecdysozoa</taxon>
        <taxon>Nematoda</taxon>
        <taxon>Chromadorea</taxon>
        <taxon>Rhabditida</taxon>
        <taxon>Tylenchina</taxon>
        <taxon>Panagrolaimomorpha</taxon>
        <taxon>Strongyloidoidea</taxon>
        <taxon>Alloionematidae</taxon>
        <taxon>Rhabditophanes</taxon>
    </lineage>
</organism>
<evidence type="ECO:0000313" key="2">
    <source>
        <dbReference type="WBParaSite" id="RSKR_0000231800.1"/>
    </source>
</evidence>
<name>A0AC35TMV6_9BILA</name>
<proteinExistence type="predicted"/>
<reference evidence="2" key="1">
    <citation type="submission" date="2016-11" db="UniProtKB">
        <authorList>
            <consortium name="WormBaseParasite"/>
        </authorList>
    </citation>
    <scope>IDENTIFICATION</scope>
    <source>
        <strain evidence="2">KR3021</strain>
    </source>
</reference>